<feature type="transmembrane region" description="Helical" evidence="1">
    <location>
        <begin position="6"/>
        <end position="24"/>
    </location>
</feature>
<keyword evidence="1" id="KW-0472">Membrane</keyword>
<sequence length="129" mass="15314">MIVGVLWNSSKVLSTFLFILLLYITYRKNKIVYAPISLFLIIFSAWYLHYSQQAIFNYINYIERNSQFNERAQVIQIQRQGSDTYKGRLSLKNEIYPFFLTDKKNFDLKKLKVVIVLLKDNSKLMTISL</sequence>
<proteinExistence type="predicted"/>
<keyword evidence="1" id="KW-1133">Transmembrane helix</keyword>
<keyword evidence="1" id="KW-0812">Transmembrane</keyword>
<gene>
    <name evidence="2" type="ORF">NCTC10702_02510</name>
</gene>
<evidence type="ECO:0000313" key="3">
    <source>
        <dbReference type="Proteomes" id="UP000254116"/>
    </source>
</evidence>
<organism evidence="2 3">
    <name type="scientific">Staphylococcus aureus</name>
    <dbReference type="NCBI Taxonomy" id="1280"/>
    <lineage>
        <taxon>Bacteria</taxon>
        <taxon>Bacillati</taxon>
        <taxon>Bacillota</taxon>
        <taxon>Bacilli</taxon>
        <taxon>Bacillales</taxon>
        <taxon>Staphylococcaceae</taxon>
        <taxon>Staphylococcus</taxon>
    </lineage>
</organism>
<dbReference type="AlphaFoldDB" id="A0A380EJJ4"/>
<evidence type="ECO:0000256" key="1">
    <source>
        <dbReference type="SAM" id="Phobius"/>
    </source>
</evidence>
<accession>A0A380EJJ4</accession>
<dbReference type="Proteomes" id="UP000254116">
    <property type="component" value="Unassembled WGS sequence"/>
</dbReference>
<protein>
    <submittedName>
        <fullName evidence="2">Competence protein ComEC</fullName>
    </submittedName>
</protein>
<reference evidence="2 3" key="1">
    <citation type="submission" date="2018-06" db="EMBL/GenBank/DDBJ databases">
        <authorList>
            <consortium name="Pathogen Informatics"/>
            <person name="Doyle S."/>
        </authorList>
    </citation>
    <scope>NUCLEOTIDE SEQUENCE [LARGE SCALE GENOMIC DNA]</scope>
    <source>
        <strain evidence="2 3">NCTC10702</strain>
    </source>
</reference>
<feature type="transmembrane region" description="Helical" evidence="1">
    <location>
        <begin position="31"/>
        <end position="50"/>
    </location>
</feature>
<name>A0A380EJJ4_STAAU</name>
<evidence type="ECO:0000313" key="2">
    <source>
        <dbReference type="EMBL" id="SUL35938.1"/>
    </source>
</evidence>
<dbReference type="EMBL" id="UHBY01000003">
    <property type="protein sequence ID" value="SUL35938.1"/>
    <property type="molecule type" value="Genomic_DNA"/>
</dbReference>